<comment type="caution">
    <text evidence="2">The sequence shown here is derived from an EMBL/GenBank/DDBJ whole genome shotgun (WGS) entry which is preliminary data.</text>
</comment>
<evidence type="ECO:0000256" key="1">
    <source>
        <dbReference type="SAM" id="SignalP"/>
    </source>
</evidence>
<dbReference type="EMBL" id="JAGTJR010000023">
    <property type="protein sequence ID" value="KAH7043269.1"/>
    <property type="molecule type" value="Genomic_DNA"/>
</dbReference>
<protein>
    <submittedName>
        <fullName evidence="2">Uncharacterized protein</fullName>
    </submittedName>
</protein>
<accession>A0ABQ8G303</accession>
<evidence type="ECO:0000313" key="2">
    <source>
        <dbReference type="EMBL" id="KAH7043269.1"/>
    </source>
</evidence>
<feature type="signal peptide" evidence="1">
    <location>
        <begin position="1"/>
        <end position="21"/>
    </location>
</feature>
<gene>
    <name evidence="2" type="ORF">B0J12DRAFT_672594</name>
</gene>
<keyword evidence="1" id="KW-0732">Signal</keyword>
<evidence type="ECO:0000313" key="3">
    <source>
        <dbReference type="Proteomes" id="UP000774617"/>
    </source>
</evidence>
<reference evidence="2 3" key="1">
    <citation type="journal article" date="2021" name="Nat. Commun.">
        <title>Genetic determinants of endophytism in the Arabidopsis root mycobiome.</title>
        <authorList>
            <person name="Mesny F."/>
            <person name="Miyauchi S."/>
            <person name="Thiergart T."/>
            <person name="Pickel B."/>
            <person name="Atanasova L."/>
            <person name="Karlsson M."/>
            <person name="Huettel B."/>
            <person name="Barry K.W."/>
            <person name="Haridas S."/>
            <person name="Chen C."/>
            <person name="Bauer D."/>
            <person name="Andreopoulos W."/>
            <person name="Pangilinan J."/>
            <person name="LaButti K."/>
            <person name="Riley R."/>
            <person name="Lipzen A."/>
            <person name="Clum A."/>
            <person name="Drula E."/>
            <person name="Henrissat B."/>
            <person name="Kohler A."/>
            <person name="Grigoriev I.V."/>
            <person name="Martin F.M."/>
            <person name="Hacquard S."/>
        </authorList>
    </citation>
    <scope>NUCLEOTIDE SEQUENCE [LARGE SCALE GENOMIC DNA]</scope>
    <source>
        <strain evidence="2 3">MPI-SDFR-AT-0080</strain>
    </source>
</reference>
<dbReference type="Proteomes" id="UP000774617">
    <property type="component" value="Unassembled WGS sequence"/>
</dbReference>
<name>A0ABQ8G303_9PEZI</name>
<organism evidence="2 3">
    <name type="scientific">Macrophomina phaseolina</name>
    <dbReference type="NCBI Taxonomy" id="35725"/>
    <lineage>
        <taxon>Eukaryota</taxon>
        <taxon>Fungi</taxon>
        <taxon>Dikarya</taxon>
        <taxon>Ascomycota</taxon>
        <taxon>Pezizomycotina</taxon>
        <taxon>Dothideomycetes</taxon>
        <taxon>Dothideomycetes incertae sedis</taxon>
        <taxon>Botryosphaeriales</taxon>
        <taxon>Botryosphaeriaceae</taxon>
        <taxon>Macrophomina</taxon>
    </lineage>
</organism>
<keyword evidence="3" id="KW-1185">Reference proteome</keyword>
<sequence length="126" mass="13531">MVYFIQKAIATALLLAGFASSMPPDTRQISCDPPPGTNDATYSACAVPVKPGYGDNDFAILAVAEYMWNSMGCRNFQGGSARPVKQITSHRCTHPGPFDNIYEAVDGWAINTAFNPAPCRPGSRCL</sequence>
<proteinExistence type="predicted"/>
<feature type="chain" id="PRO_5046930211" evidence="1">
    <location>
        <begin position="22"/>
        <end position="126"/>
    </location>
</feature>